<name>A0A0S4KJ59_BODSA</name>
<reference evidence="2" key="1">
    <citation type="submission" date="2015-09" db="EMBL/GenBank/DDBJ databases">
        <authorList>
            <consortium name="Pathogen Informatics"/>
        </authorList>
    </citation>
    <scope>NUCLEOTIDE SEQUENCE [LARGE SCALE GENOMIC DNA]</scope>
    <source>
        <strain evidence="2">Lake Konstanz</strain>
    </source>
</reference>
<accession>A0A0S4KJ59</accession>
<dbReference type="EMBL" id="CYKH01001435">
    <property type="protein sequence ID" value="CUI14616.1"/>
    <property type="molecule type" value="Genomic_DNA"/>
</dbReference>
<protein>
    <submittedName>
        <fullName evidence="1">Uncharacterized protein</fullName>
    </submittedName>
</protein>
<evidence type="ECO:0000313" key="2">
    <source>
        <dbReference type="Proteomes" id="UP000051952"/>
    </source>
</evidence>
<sequence>MAASNIIANLQGNELVLSSEITAISADIAVLEVMRARYSIQCGIPSLDLALAHLLQLRSTKEVLLAQVTSQLRSMEVHVASSAALVNRLSVGVVPSALSYVADPHFYYSDRTLSPVAAPSLILSGSPYRSTYVTSAIPTVIPAPNPSGVVQLHTAGGLVVTTNSSILANSPGRIR</sequence>
<proteinExistence type="predicted"/>
<dbReference type="Proteomes" id="UP000051952">
    <property type="component" value="Unassembled WGS sequence"/>
</dbReference>
<keyword evidence="2" id="KW-1185">Reference proteome</keyword>
<gene>
    <name evidence="1" type="ORF">BSAL_08430</name>
</gene>
<dbReference type="AlphaFoldDB" id="A0A0S4KJ59"/>
<organism evidence="1 2">
    <name type="scientific">Bodo saltans</name>
    <name type="common">Flagellated protozoan</name>
    <dbReference type="NCBI Taxonomy" id="75058"/>
    <lineage>
        <taxon>Eukaryota</taxon>
        <taxon>Discoba</taxon>
        <taxon>Euglenozoa</taxon>
        <taxon>Kinetoplastea</taxon>
        <taxon>Metakinetoplastina</taxon>
        <taxon>Eubodonida</taxon>
        <taxon>Bodonidae</taxon>
        <taxon>Bodo</taxon>
    </lineage>
</organism>
<evidence type="ECO:0000313" key="1">
    <source>
        <dbReference type="EMBL" id="CUI14616.1"/>
    </source>
</evidence>
<dbReference type="VEuPathDB" id="TriTrypDB:BSAL_08430"/>